<gene>
    <name evidence="1" type="ORF">K457DRAFT_1895588</name>
</gene>
<keyword evidence="2" id="KW-1185">Reference proteome</keyword>
<dbReference type="Proteomes" id="UP000078512">
    <property type="component" value="Unassembled WGS sequence"/>
</dbReference>
<sequence length="252" mass="27664">QNTFNLILVSIPPPPLPSLFLSVPYQGPYKQKKMVKPMFMTAICALFLSAVVGVPLSSPQNSCKDLAEFVQGAGKLPAKPEEDGVVTYVSGWTAKKMFPGAAKRMSIFKKYTFASYFNTCKAAPAYTQVQVKSGPYKLEKTSKFAYDLGLQVGMEANLANVFKYLPNVSVKAGVSRGYESVEIAGIEIKAGELKQECVVSPGWWCTAYVRLDDFNSGEIIINDRIRDAVFFPASLNGKNLYSDVWLDVPGRA</sequence>
<reference evidence="1 2" key="1">
    <citation type="submission" date="2016-05" db="EMBL/GenBank/DDBJ databases">
        <title>Genome sequencing reveals origins of a unique bacterial endosymbiosis in the earliest lineages of terrestrial Fungi.</title>
        <authorList>
            <consortium name="DOE Joint Genome Institute"/>
            <person name="Uehling J."/>
            <person name="Gryganskyi A."/>
            <person name="Hameed K."/>
            <person name="Tschaplinski T."/>
            <person name="Misztal P."/>
            <person name="Wu S."/>
            <person name="Desiro A."/>
            <person name="Vande Pol N."/>
            <person name="Du Z.-Y."/>
            <person name="Zienkiewicz A."/>
            <person name="Zienkiewicz K."/>
            <person name="Morin E."/>
            <person name="Tisserant E."/>
            <person name="Splivallo R."/>
            <person name="Hainaut M."/>
            <person name="Henrissat B."/>
            <person name="Ohm R."/>
            <person name="Kuo A."/>
            <person name="Yan J."/>
            <person name="Lipzen A."/>
            <person name="Nolan M."/>
            <person name="Labutti K."/>
            <person name="Barry K."/>
            <person name="Goldstein A."/>
            <person name="Labbe J."/>
            <person name="Schadt C."/>
            <person name="Tuskan G."/>
            <person name="Grigoriev I."/>
            <person name="Martin F."/>
            <person name="Vilgalys R."/>
            <person name="Bonito G."/>
        </authorList>
    </citation>
    <scope>NUCLEOTIDE SEQUENCE [LARGE SCALE GENOMIC DNA]</scope>
    <source>
        <strain evidence="1 2">AG-77</strain>
    </source>
</reference>
<proteinExistence type="predicted"/>
<dbReference type="EMBL" id="KV442063">
    <property type="protein sequence ID" value="OAQ26807.1"/>
    <property type="molecule type" value="Genomic_DNA"/>
</dbReference>
<dbReference type="OrthoDB" id="2364343at2759"/>
<dbReference type="AlphaFoldDB" id="A0A197JNH5"/>
<accession>A0A197JNH5</accession>
<evidence type="ECO:0000313" key="2">
    <source>
        <dbReference type="Proteomes" id="UP000078512"/>
    </source>
</evidence>
<evidence type="ECO:0000313" key="1">
    <source>
        <dbReference type="EMBL" id="OAQ26807.1"/>
    </source>
</evidence>
<name>A0A197JNH5_9FUNG</name>
<feature type="non-terminal residue" evidence="1">
    <location>
        <position position="1"/>
    </location>
</feature>
<protein>
    <submittedName>
        <fullName evidence="1">Uncharacterized protein</fullName>
    </submittedName>
</protein>
<organism evidence="1 2">
    <name type="scientific">Linnemannia elongata AG-77</name>
    <dbReference type="NCBI Taxonomy" id="1314771"/>
    <lineage>
        <taxon>Eukaryota</taxon>
        <taxon>Fungi</taxon>
        <taxon>Fungi incertae sedis</taxon>
        <taxon>Mucoromycota</taxon>
        <taxon>Mortierellomycotina</taxon>
        <taxon>Mortierellomycetes</taxon>
        <taxon>Mortierellales</taxon>
        <taxon>Mortierellaceae</taxon>
        <taxon>Linnemannia</taxon>
    </lineage>
</organism>